<feature type="region of interest" description="Disordered" evidence="1">
    <location>
        <begin position="321"/>
        <end position="363"/>
    </location>
</feature>
<protein>
    <submittedName>
        <fullName evidence="2">Uncharacterized protein</fullName>
    </submittedName>
</protein>
<dbReference type="Proteomes" id="UP001229421">
    <property type="component" value="Unassembled WGS sequence"/>
</dbReference>
<comment type="caution">
    <text evidence="2">The sequence shown here is derived from an EMBL/GenBank/DDBJ whole genome shotgun (WGS) entry which is preliminary data.</text>
</comment>
<evidence type="ECO:0000313" key="2">
    <source>
        <dbReference type="EMBL" id="KAK1433653.1"/>
    </source>
</evidence>
<dbReference type="EMBL" id="JAUHHV010000002">
    <property type="protein sequence ID" value="KAK1433653.1"/>
    <property type="molecule type" value="Genomic_DNA"/>
</dbReference>
<reference evidence="2" key="1">
    <citation type="journal article" date="2023" name="bioRxiv">
        <title>Improved chromosome-level genome assembly for marigold (Tagetes erecta).</title>
        <authorList>
            <person name="Jiang F."/>
            <person name="Yuan L."/>
            <person name="Wang S."/>
            <person name="Wang H."/>
            <person name="Xu D."/>
            <person name="Wang A."/>
            <person name="Fan W."/>
        </authorList>
    </citation>
    <scope>NUCLEOTIDE SEQUENCE</scope>
    <source>
        <strain evidence="2">WSJ</strain>
        <tissue evidence="2">Leaf</tissue>
    </source>
</reference>
<gene>
    <name evidence="2" type="ORF">QVD17_10567</name>
</gene>
<proteinExistence type="predicted"/>
<keyword evidence="3" id="KW-1185">Reference proteome</keyword>
<organism evidence="2 3">
    <name type="scientific">Tagetes erecta</name>
    <name type="common">African marigold</name>
    <dbReference type="NCBI Taxonomy" id="13708"/>
    <lineage>
        <taxon>Eukaryota</taxon>
        <taxon>Viridiplantae</taxon>
        <taxon>Streptophyta</taxon>
        <taxon>Embryophyta</taxon>
        <taxon>Tracheophyta</taxon>
        <taxon>Spermatophyta</taxon>
        <taxon>Magnoliopsida</taxon>
        <taxon>eudicotyledons</taxon>
        <taxon>Gunneridae</taxon>
        <taxon>Pentapetalae</taxon>
        <taxon>asterids</taxon>
        <taxon>campanulids</taxon>
        <taxon>Asterales</taxon>
        <taxon>Asteraceae</taxon>
        <taxon>Asteroideae</taxon>
        <taxon>Heliantheae alliance</taxon>
        <taxon>Tageteae</taxon>
        <taxon>Tagetes</taxon>
    </lineage>
</organism>
<feature type="compositionally biased region" description="Low complexity" evidence="1">
    <location>
        <begin position="322"/>
        <end position="337"/>
    </location>
</feature>
<accession>A0AAD8P4W6</accession>
<evidence type="ECO:0000313" key="3">
    <source>
        <dbReference type="Proteomes" id="UP001229421"/>
    </source>
</evidence>
<dbReference type="AlphaFoldDB" id="A0AAD8P4W6"/>
<evidence type="ECO:0000256" key="1">
    <source>
        <dbReference type="SAM" id="MobiDB-lite"/>
    </source>
</evidence>
<name>A0AAD8P4W6_TARER</name>
<sequence>MFGRPRAIRARPRRQIDREPVIFPHEDDIPVPLEDRDISTHTLLQFAEDTEERNIFDKLVGTRLLTPRNIDFELFGGMGEEGHLRDYLPNKWLAVLTPDEDQYKEFVLEFLCTFRYSPKDYDNSHAVSFSLGGQVCTMSVPELGVALGFYTQDEIATDWFNKSTRGFHKKAYLESLVEGQVKSAWSGIGVGDYDTDCQAKNIRDPCLRYLQRILASTLIGRGEGADKCNLQDIFCLYHMSNKDLVNFASVFCISAKRPRRGGRDARLDLGPYITRIARHVGAFDRFPERFLTQGPRAGWLSLEDLMKGKILISTNPPRLKYSVGDGDAGASSSAGPSNRRRRRQSPVQEPEPNPIPPYQSTGPVTMDMLQHQMANRFSMIDQTFATFNNNLDRNFAGLNDRINQGFTALNQQFTQQMDSRFTAMGQQVNENINQRFRTYESNERENRRAMRAMMESMGVPIPPYYMDQNDR</sequence>